<evidence type="ECO:0000313" key="5">
    <source>
        <dbReference type="RefSeq" id="XP_035301036.1"/>
    </source>
</evidence>
<evidence type="ECO:0000313" key="2">
    <source>
        <dbReference type="Ensembl" id="ENSCGRP00001009028.1"/>
    </source>
</evidence>
<gene>
    <name evidence="2 5" type="primary">LOC100773462</name>
</gene>
<protein>
    <submittedName>
        <fullName evidence="2">RIKEN cDNA 1700056E22 gene</fullName>
    </submittedName>
    <submittedName>
        <fullName evidence="5">Uncharacterized protein LOC100773462</fullName>
    </submittedName>
</protein>
<organism evidence="2 3">
    <name type="scientific">Cricetulus griseus</name>
    <name type="common">Chinese hamster</name>
    <name type="synonym">Cricetulus barabensis griseus</name>
    <dbReference type="NCBI Taxonomy" id="10029"/>
    <lineage>
        <taxon>Eukaryota</taxon>
        <taxon>Metazoa</taxon>
        <taxon>Chordata</taxon>
        <taxon>Craniata</taxon>
        <taxon>Vertebrata</taxon>
        <taxon>Euteleostomi</taxon>
        <taxon>Mammalia</taxon>
        <taxon>Eutheria</taxon>
        <taxon>Euarchontoglires</taxon>
        <taxon>Glires</taxon>
        <taxon>Rodentia</taxon>
        <taxon>Myomorpha</taxon>
        <taxon>Muroidea</taxon>
        <taxon>Cricetidae</taxon>
        <taxon>Cricetinae</taxon>
        <taxon>Cricetulus</taxon>
    </lineage>
</organism>
<dbReference type="Proteomes" id="UP000694386">
    <property type="component" value="Unplaced"/>
</dbReference>
<reference evidence="5" key="3">
    <citation type="submission" date="2025-04" db="UniProtKB">
        <authorList>
            <consortium name="RefSeq"/>
        </authorList>
    </citation>
    <scope>IDENTIFICATION</scope>
    <source>
        <strain evidence="5">17A/GY</strain>
        <tissue evidence="5">Liver</tissue>
    </source>
</reference>
<dbReference type="Proteomes" id="UP001108280">
    <property type="component" value="Chromosome 5"/>
</dbReference>
<reference evidence="4" key="1">
    <citation type="journal article" date="2018" name="Biotechnol. Bioeng.">
        <title>A reference genome of the Chinese hamster based on a hybrid assembly strategy.</title>
        <authorList>
            <person name="Rupp O."/>
            <person name="MacDonald M.L."/>
            <person name="Li S."/>
            <person name="Dhiman H."/>
            <person name="Polson S."/>
            <person name="Griep S."/>
            <person name="Heffner K."/>
            <person name="Hernandez I."/>
            <person name="Brinkrolf K."/>
            <person name="Jadhav V."/>
            <person name="Samoudi M."/>
            <person name="Hao H."/>
            <person name="Kingham B."/>
            <person name="Goesmann A."/>
            <person name="Betenbaugh M.J."/>
            <person name="Lewis N.E."/>
            <person name="Borth N."/>
            <person name="Lee K.H."/>
        </authorList>
    </citation>
    <scope>NUCLEOTIDE SEQUENCE [LARGE SCALE GENOMIC DNA]</scope>
    <source>
        <strain evidence="4">17A/GY</strain>
    </source>
</reference>
<dbReference type="OrthoDB" id="9618303at2759"/>
<keyword evidence="4" id="KW-1185">Reference proteome</keyword>
<evidence type="ECO:0000313" key="4">
    <source>
        <dbReference type="Proteomes" id="UP001108280"/>
    </source>
</evidence>
<feature type="region of interest" description="Disordered" evidence="1">
    <location>
        <begin position="197"/>
        <end position="218"/>
    </location>
</feature>
<reference evidence="4" key="2">
    <citation type="journal article" date="2020" name="Biotechnol. Bioeng.">
        <title>Chromosome-scale scaffolds for the Chinese hamster reference genome assembly to facilitate the study of the CHO epigenome.</title>
        <authorList>
            <person name="Hilliard W."/>
            <person name="MacDonald M."/>
            <person name="Lee K.H."/>
        </authorList>
    </citation>
    <scope>NUCLEOTIDE SEQUENCE [LARGE SCALE GENOMIC DNA]</scope>
    <source>
        <strain evidence="4">17A/GY</strain>
    </source>
</reference>
<name>A0A8C2QG26_CRIGR</name>
<evidence type="ECO:0000256" key="1">
    <source>
        <dbReference type="SAM" id="MobiDB-lite"/>
    </source>
</evidence>
<feature type="region of interest" description="Disordered" evidence="1">
    <location>
        <begin position="129"/>
        <end position="158"/>
    </location>
</feature>
<proteinExistence type="predicted"/>
<sequence length="235" mass="25428">MSLPLRLPYCSPARRLRAVLLFPYFRAPVTPPPSPVCSQEPDSELEGGSPESCAEEEVWLYSSGHWGRVLSGGVGAIPQGWAWPGSPSGPPAPQPRHRPSTQPTPVLAPSAATSPIAVSWHSQSIRPAVLGRRPSVAQSPRRAKERQPGTASAGGKEPEFRVVNIHNERRWRSLEEPNPAFSVPRTLAIRGVASRSLCPGKRSGKLNKPASASPEKYQGSCRTVTLEFKGVEKPR</sequence>
<dbReference type="RefSeq" id="XP_035301036.1">
    <property type="nucleotide sequence ID" value="XM_035445145.1"/>
</dbReference>
<dbReference type="GeneID" id="100773462"/>
<dbReference type="Ensembl" id="ENSCGRT00001013197.1">
    <property type="protein sequence ID" value="ENSCGRP00001009028.1"/>
    <property type="gene ID" value="ENSCGRG00001011197.1"/>
</dbReference>
<dbReference type="KEGG" id="cge:100773462"/>
<evidence type="ECO:0000313" key="3">
    <source>
        <dbReference type="Proteomes" id="UP000694386"/>
    </source>
</evidence>
<dbReference type="AlphaFoldDB" id="A0A8C2QG26"/>
<feature type="region of interest" description="Disordered" evidence="1">
    <location>
        <begin position="31"/>
        <end position="51"/>
    </location>
</feature>
<accession>A0A8C2QG26</accession>
<dbReference type="GeneTree" id="ENSGT00520000058292"/>
<feature type="region of interest" description="Disordered" evidence="1">
    <location>
        <begin position="80"/>
        <end position="113"/>
    </location>
</feature>
<reference evidence="2" key="4">
    <citation type="submission" date="2025-05" db="UniProtKB">
        <authorList>
            <consortium name="Ensembl"/>
        </authorList>
    </citation>
    <scope>IDENTIFICATION</scope>
</reference>